<feature type="domain" description="RelA/SpoT" evidence="1">
    <location>
        <begin position="81"/>
        <end position="191"/>
    </location>
</feature>
<proteinExistence type="predicted"/>
<dbReference type="SMART" id="SM00954">
    <property type="entry name" value="RelA_SpoT"/>
    <property type="match status" value="1"/>
</dbReference>
<dbReference type="InterPro" id="IPR043519">
    <property type="entry name" value="NT_sf"/>
</dbReference>
<dbReference type="RefSeq" id="WP_163766971.1">
    <property type="nucleotide sequence ID" value="NZ_AP022598.1"/>
</dbReference>
<dbReference type="Proteomes" id="UP000466554">
    <property type="component" value="Chromosome"/>
</dbReference>
<dbReference type="CDD" id="cd05399">
    <property type="entry name" value="NT_Rel-Spo_like"/>
    <property type="match status" value="1"/>
</dbReference>
<dbReference type="EMBL" id="AP022598">
    <property type="protein sequence ID" value="BBY76584.1"/>
    <property type="molecule type" value="Genomic_DNA"/>
</dbReference>
<accession>A0A7I7U5C6</accession>
<dbReference type="GO" id="GO:0015969">
    <property type="term" value="P:guanosine tetraphosphate metabolic process"/>
    <property type="evidence" value="ECO:0007669"/>
    <property type="project" value="InterPro"/>
</dbReference>
<dbReference type="InterPro" id="IPR007685">
    <property type="entry name" value="RelA_SpoT"/>
</dbReference>
<evidence type="ECO:0000313" key="3">
    <source>
        <dbReference type="Proteomes" id="UP000466554"/>
    </source>
</evidence>
<dbReference type="InterPro" id="IPR052366">
    <property type="entry name" value="GTP_Pyrophosphokinase"/>
</dbReference>
<dbReference type="Gene3D" id="3.30.460.10">
    <property type="entry name" value="Beta Polymerase, domain 2"/>
    <property type="match status" value="1"/>
</dbReference>
<dbReference type="Pfam" id="PF04607">
    <property type="entry name" value="RelA_SpoT"/>
    <property type="match status" value="1"/>
</dbReference>
<reference evidence="2 3" key="1">
    <citation type="journal article" date="2019" name="Emerg. Microbes Infect.">
        <title>Comprehensive subspecies identification of 175 nontuberculous mycobacteria species based on 7547 genomic profiles.</title>
        <authorList>
            <person name="Matsumoto Y."/>
            <person name="Kinjo T."/>
            <person name="Motooka D."/>
            <person name="Nabeya D."/>
            <person name="Jung N."/>
            <person name="Uechi K."/>
            <person name="Horii T."/>
            <person name="Iida T."/>
            <person name="Fujita J."/>
            <person name="Nakamura S."/>
        </authorList>
    </citation>
    <scope>NUCLEOTIDE SEQUENCE [LARGE SCALE GENOMIC DNA]</scope>
    <source>
        <strain evidence="2 3">JCM 6367</strain>
    </source>
</reference>
<gene>
    <name evidence="2" type="ORF">MPRF_34830</name>
</gene>
<evidence type="ECO:0000313" key="2">
    <source>
        <dbReference type="EMBL" id="BBY76584.1"/>
    </source>
</evidence>
<protein>
    <recommendedName>
        <fullName evidence="1">RelA/SpoT domain-containing protein</fullName>
    </recommendedName>
</protein>
<dbReference type="PANTHER" id="PTHR47837">
    <property type="entry name" value="GTP PYROPHOSPHOKINASE YJBM"/>
    <property type="match status" value="1"/>
</dbReference>
<organism evidence="2 3">
    <name type="scientific">Mycolicibacterium parafortuitum</name>
    <name type="common">Mycobacterium parafortuitum</name>
    <dbReference type="NCBI Taxonomy" id="39692"/>
    <lineage>
        <taxon>Bacteria</taxon>
        <taxon>Bacillati</taxon>
        <taxon>Actinomycetota</taxon>
        <taxon>Actinomycetes</taxon>
        <taxon>Mycobacteriales</taxon>
        <taxon>Mycobacteriaceae</taxon>
        <taxon>Mycolicibacterium</taxon>
    </lineage>
</organism>
<name>A0A7I7U5C6_MYCPF</name>
<dbReference type="SUPFAM" id="SSF81301">
    <property type="entry name" value="Nucleotidyltransferase"/>
    <property type="match status" value="1"/>
</dbReference>
<evidence type="ECO:0000259" key="1">
    <source>
        <dbReference type="SMART" id="SM00954"/>
    </source>
</evidence>
<dbReference type="PANTHER" id="PTHR47837:SF1">
    <property type="entry name" value="GTP PYROPHOSPHOKINASE YJBM"/>
    <property type="match status" value="1"/>
</dbReference>
<sequence length="244" mass="26984">MAMQPADVPSVSAVNKAGDALRVLIGKSGALTSEEMNRAVHAIDVLVAWRAAHALPLATATMGLKSRVQTAGCADGSRVSQRLKRIPTILSKLHREPKMELGRMHDIGGCRVVLADLAQVYEVLDRYRTRPTSGGIKVQDYIEKPKPDGYRGVHVIVKYHGRRIEVQLRTQVQHEWAFTVESVTARYGLAIKTGGGPLPVREWFQTVSEAMAVEEHGGTVDDDLLRRVSTMREAAQPYLRGERR</sequence>
<dbReference type="AlphaFoldDB" id="A0A7I7U5C6"/>